<evidence type="ECO:0000259" key="1">
    <source>
        <dbReference type="Pfam" id="PF01494"/>
    </source>
</evidence>
<dbReference type="Gene3D" id="3.50.50.60">
    <property type="entry name" value="FAD/NAD(P)-binding domain"/>
    <property type="match status" value="1"/>
</dbReference>
<dbReference type="InterPro" id="IPR051704">
    <property type="entry name" value="FAD_aromatic-hydroxylase"/>
</dbReference>
<dbReference type="SUPFAM" id="SSF51905">
    <property type="entry name" value="FAD/NAD(P)-binding domain"/>
    <property type="match status" value="1"/>
</dbReference>
<dbReference type="InterPro" id="IPR002938">
    <property type="entry name" value="FAD-bd"/>
</dbReference>
<dbReference type="RefSeq" id="WP_344649857.1">
    <property type="nucleotide sequence ID" value="NZ_BAAAGX010000014.1"/>
</dbReference>
<accession>A0ABN0UCV9</accession>
<dbReference type="InterPro" id="IPR036188">
    <property type="entry name" value="FAD/NAD-bd_sf"/>
</dbReference>
<keyword evidence="3" id="KW-1185">Reference proteome</keyword>
<comment type="caution">
    <text evidence="2">The sequence shown here is derived from an EMBL/GenBank/DDBJ whole genome shotgun (WGS) entry which is preliminary data.</text>
</comment>
<proteinExistence type="predicted"/>
<sequence>MVGADGLHSKVRELAFPPDSRALRHLGMSGAAFSTPNYLGLDRTGLLRPTKDTAVFVFDSGVADRLTVSLSFATTSPALDRRGRAEQEQAVRTAFAGHAWEVPRLLDAMTGSDDFYFASTSQVHLPRWHEGRVVLVGDAGYCAAPTSGMGTSQALIGARTLARQLVTCGDDVEAAFTAYEHELRPYVADNQAKGREAAAFFGGGA</sequence>
<organism evidence="2 3">
    <name type="scientific">Cryptosporangium japonicum</name>
    <dbReference type="NCBI Taxonomy" id="80872"/>
    <lineage>
        <taxon>Bacteria</taxon>
        <taxon>Bacillati</taxon>
        <taxon>Actinomycetota</taxon>
        <taxon>Actinomycetes</taxon>
        <taxon>Cryptosporangiales</taxon>
        <taxon>Cryptosporangiaceae</taxon>
        <taxon>Cryptosporangium</taxon>
    </lineage>
</organism>
<evidence type="ECO:0000313" key="3">
    <source>
        <dbReference type="Proteomes" id="UP001500967"/>
    </source>
</evidence>
<evidence type="ECO:0000313" key="2">
    <source>
        <dbReference type="EMBL" id="GAA0246351.1"/>
    </source>
</evidence>
<dbReference type="Gene3D" id="3.30.9.10">
    <property type="entry name" value="D-Amino Acid Oxidase, subunit A, domain 2"/>
    <property type="match status" value="1"/>
</dbReference>
<dbReference type="PANTHER" id="PTHR46865">
    <property type="entry name" value="OXIDOREDUCTASE-RELATED"/>
    <property type="match status" value="1"/>
</dbReference>
<dbReference type="Pfam" id="PF01494">
    <property type="entry name" value="FAD_binding_3"/>
    <property type="match status" value="1"/>
</dbReference>
<feature type="domain" description="FAD-binding" evidence="1">
    <location>
        <begin position="2"/>
        <end position="188"/>
    </location>
</feature>
<dbReference type="EMBL" id="BAAAGX010000014">
    <property type="protein sequence ID" value="GAA0246351.1"/>
    <property type="molecule type" value="Genomic_DNA"/>
</dbReference>
<name>A0ABN0UCV9_9ACTN</name>
<dbReference type="PANTHER" id="PTHR46865:SF2">
    <property type="entry name" value="MONOOXYGENASE"/>
    <property type="match status" value="1"/>
</dbReference>
<dbReference type="Proteomes" id="UP001500967">
    <property type="component" value="Unassembled WGS sequence"/>
</dbReference>
<protein>
    <recommendedName>
        <fullName evidence="1">FAD-binding domain-containing protein</fullName>
    </recommendedName>
</protein>
<reference evidence="3" key="1">
    <citation type="journal article" date="2019" name="Int. J. Syst. Evol. Microbiol.">
        <title>The Global Catalogue of Microorganisms (GCM) 10K type strain sequencing project: providing services to taxonomists for standard genome sequencing and annotation.</title>
        <authorList>
            <consortium name="The Broad Institute Genomics Platform"/>
            <consortium name="The Broad Institute Genome Sequencing Center for Infectious Disease"/>
            <person name="Wu L."/>
            <person name="Ma J."/>
        </authorList>
    </citation>
    <scope>NUCLEOTIDE SEQUENCE [LARGE SCALE GENOMIC DNA]</scope>
    <source>
        <strain evidence="3">JCM 10425</strain>
    </source>
</reference>
<gene>
    <name evidence="2" type="ORF">GCM10009539_34640</name>
</gene>